<evidence type="ECO:0000256" key="2">
    <source>
        <dbReference type="ARBA" id="ARBA00022801"/>
    </source>
</evidence>
<dbReference type="SUPFAM" id="SSF55545">
    <property type="entry name" value="beta-N-acetylhexosaminidase-like domain"/>
    <property type="match status" value="1"/>
</dbReference>
<dbReference type="PRINTS" id="PR00738">
    <property type="entry name" value="GLHYDRLASE20"/>
</dbReference>
<keyword evidence="8" id="KW-1185">Reference proteome</keyword>
<dbReference type="PANTHER" id="PTHR43678:SF1">
    <property type="entry name" value="BETA-N-ACETYLHEXOSAMINIDASE"/>
    <property type="match status" value="1"/>
</dbReference>
<dbReference type="PANTHER" id="PTHR43678">
    <property type="entry name" value="PUTATIVE (AFU_ORTHOLOGUE AFUA_2G00640)-RELATED"/>
    <property type="match status" value="1"/>
</dbReference>
<dbReference type="Pfam" id="PF02838">
    <property type="entry name" value="Glyco_hydro_20b"/>
    <property type="match status" value="1"/>
</dbReference>
<evidence type="ECO:0000256" key="4">
    <source>
        <dbReference type="SAM" id="SignalP"/>
    </source>
</evidence>
<dbReference type="SUPFAM" id="SSF51445">
    <property type="entry name" value="(Trans)glycosidases"/>
    <property type="match status" value="1"/>
</dbReference>
<dbReference type="CDD" id="cd23386">
    <property type="entry name" value="beta-trefoil_Ricin_LNBase"/>
    <property type="match status" value="1"/>
</dbReference>
<feature type="chain" id="PRO_5046020918" description="Beta-N-acetylhexosaminidase" evidence="4">
    <location>
        <begin position="30"/>
        <end position="615"/>
    </location>
</feature>
<proteinExistence type="inferred from homology"/>
<protein>
    <recommendedName>
        <fullName evidence="9">Beta-N-acetylhexosaminidase</fullName>
    </recommendedName>
</protein>
<dbReference type="InterPro" id="IPR015883">
    <property type="entry name" value="Glyco_hydro_20_cat"/>
</dbReference>
<dbReference type="InterPro" id="IPR025705">
    <property type="entry name" value="Beta_hexosaminidase_sua/sub"/>
</dbReference>
<keyword evidence="2" id="KW-0378">Hydrolase</keyword>
<evidence type="ECO:0008006" key="9">
    <source>
        <dbReference type="Google" id="ProtNLM"/>
    </source>
</evidence>
<feature type="signal peptide" evidence="4">
    <location>
        <begin position="1"/>
        <end position="29"/>
    </location>
</feature>
<dbReference type="RefSeq" id="WP_344400673.1">
    <property type="nucleotide sequence ID" value="NZ_BAAASG010000007.1"/>
</dbReference>
<gene>
    <name evidence="7" type="ORF">GCM10010276_29680</name>
</gene>
<reference evidence="8" key="1">
    <citation type="journal article" date="2019" name="Int. J. Syst. Evol. Microbiol.">
        <title>The Global Catalogue of Microorganisms (GCM) 10K type strain sequencing project: providing services to taxonomists for standard genome sequencing and annotation.</title>
        <authorList>
            <consortium name="The Broad Institute Genomics Platform"/>
            <consortium name="The Broad Institute Genome Sequencing Center for Infectious Disease"/>
            <person name="Wu L."/>
            <person name="Ma J."/>
        </authorList>
    </citation>
    <scope>NUCLEOTIDE SEQUENCE [LARGE SCALE GENOMIC DNA]</scope>
    <source>
        <strain evidence="8">JCM 4395</strain>
    </source>
</reference>
<evidence type="ECO:0000256" key="3">
    <source>
        <dbReference type="ARBA" id="ARBA00023295"/>
    </source>
</evidence>
<dbReference type="InterPro" id="IPR017853">
    <property type="entry name" value="GH"/>
</dbReference>
<feature type="domain" description="Beta-hexosaminidase bacterial type N-terminal" evidence="6">
    <location>
        <begin position="38"/>
        <end position="156"/>
    </location>
</feature>
<dbReference type="Proteomes" id="UP001501777">
    <property type="component" value="Unassembled WGS sequence"/>
</dbReference>
<dbReference type="Pfam" id="PF00728">
    <property type="entry name" value="Glyco_hydro_20"/>
    <property type="match status" value="1"/>
</dbReference>
<dbReference type="Gene3D" id="2.80.10.50">
    <property type="match status" value="1"/>
</dbReference>
<keyword evidence="4" id="KW-0732">Signal</keyword>
<dbReference type="Gene3D" id="3.20.20.80">
    <property type="entry name" value="Glycosidases"/>
    <property type="match status" value="1"/>
</dbReference>
<comment type="similarity">
    <text evidence="1">Belongs to the glycosyl hydrolase 20 family.</text>
</comment>
<evidence type="ECO:0000313" key="7">
    <source>
        <dbReference type="EMBL" id="GAA2488959.1"/>
    </source>
</evidence>
<keyword evidence="3" id="KW-0326">Glycosidase</keyword>
<dbReference type="InterPro" id="IPR015882">
    <property type="entry name" value="HEX_bac_N"/>
</dbReference>
<dbReference type="EMBL" id="BAAASG010000007">
    <property type="protein sequence ID" value="GAA2488959.1"/>
    <property type="molecule type" value="Genomic_DNA"/>
</dbReference>
<feature type="domain" description="Glycoside hydrolase family 20 catalytic" evidence="5">
    <location>
        <begin position="205"/>
        <end position="469"/>
    </location>
</feature>
<evidence type="ECO:0000313" key="8">
    <source>
        <dbReference type="Proteomes" id="UP001501777"/>
    </source>
</evidence>
<sequence>MGEFRKGLLRLLGVAAALTLLVAPSPAVAQDREKAPVTVPALSNWVSGSGSYQYRNGARLVADSPAGRRVADTLADDLRAAGHGTVPVVSGGARTGDIVIDVRPATPSLGAEGYELRAGKWLSVTGATETGAFYGTRTVLQLLAQGDRIPAGRTVDVPRYKERGVGVCACYIHISPPWLENLVREMAYHKLNQLLLELKVKSDAHPEADTWGYYTKDEIRGLVTLGDKYHVEIIPEINSPGHMDPWIENRPDLQLTDSDGNKQPARLDVTQQAAFDYYTSLMDEYAQVFTAKAWHMGADEYMLGSDYSKYPQMLRYARLKYGANATPQDAYIDFINRVQAYAARKGKQLRIWNDGLTGANTVPVAAGTTVEHWLDVTTKPSQLIAQGHPLMNAAYSLYLVRGGFHSDTKALYDQSWDPRSFEGEKLTSSKGVTGAKISLWPDNGRGETENEVAVELWPALRHIAQATWGDPHPDATYAEFTARGTAVGRAPGRRDPTRLPVADGTYTFRTAGTSFDAQVQRTADGYATVRTADGCLEVRGGRLTLNVPLQPGAQATARTCDPANTLQRWQLEPAAGGYRLVNAITQMALSVTDDGHLVQYPPDQHTPAVWHPTAH</sequence>
<dbReference type="Gene3D" id="3.30.379.10">
    <property type="entry name" value="Chitobiase/beta-hexosaminidase domain 2-like"/>
    <property type="match status" value="1"/>
</dbReference>
<organism evidence="7 8">
    <name type="scientific">Streptomyces longisporus</name>
    <dbReference type="NCBI Taxonomy" id="1948"/>
    <lineage>
        <taxon>Bacteria</taxon>
        <taxon>Bacillati</taxon>
        <taxon>Actinomycetota</taxon>
        <taxon>Actinomycetes</taxon>
        <taxon>Kitasatosporales</taxon>
        <taxon>Streptomycetaceae</taxon>
        <taxon>Streptomyces</taxon>
    </lineage>
</organism>
<name>A0ABP5YZV1_STRLO</name>
<evidence type="ECO:0000256" key="1">
    <source>
        <dbReference type="ARBA" id="ARBA00006285"/>
    </source>
</evidence>
<dbReference type="InterPro" id="IPR052764">
    <property type="entry name" value="GH20_Enzymes"/>
</dbReference>
<dbReference type="InterPro" id="IPR029018">
    <property type="entry name" value="Hex-like_dom2"/>
</dbReference>
<evidence type="ECO:0000259" key="6">
    <source>
        <dbReference type="Pfam" id="PF02838"/>
    </source>
</evidence>
<accession>A0ABP5YZV1</accession>
<evidence type="ECO:0000259" key="5">
    <source>
        <dbReference type="Pfam" id="PF00728"/>
    </source>
</evidence>
<dbReference type="InterPro" id="IPR035992">
    <property type="entry name" value="Ricin_B-like_lectins"/>
</dbReference>
<comment type="caution">
    <text evidence="7">The sequence shown here is derived from an EMBL/GenBank/DDBJ whole genome shotgun (WGS) entry which is preliminary data.</text>
</comment>
<dbReference type="SUPFAM" id="SSF50370">
    <property type="entry name" value="Ricin B-like lectins"/>
    <property type="match status" value="1"/>
</dbReference>